<comment type="caution">
    <text evidence="1">The sequence shown here is derived from an EMBL/GenBank/DDBJ whole genome shotgun (WGS) entry which is preliminary data.</text>
</comment>
<sequence>MVQQLNGADPLVDKLAGPLIDRQKYPSMHADDVWQAQIRALVAAELAEKVRMPETIENPATARLPDESGG</sequence>
<dbReference type="EMBL" id="JAERRA010000001">
    <property type="protein sequence ID" value="MBL0719850.1"/>
    <property type="molecule type" value="Genomic_DNA"/>
</dbReference>
<name>A0A9X1BNF9_9BURK</name>
<organism evidence="1 2">
    <name type="scientific">Aquariibacter lacus</name>
    <dbReference type="NCBI Taxonomy" id="2801332"/>
    <lineage>
        <taxon>Bacteria</taxon>
        <taxon>Pseudomonadati</taxon>
        <taxon>Pseudomonadota</taxon>
        <taxon>Betaproteobacteria</taxon>
        <taxon>Burkholderiales</taxon>
        <taxon>Sphaerotilaceae</taxon>
        <taxon>Aquariibacter</taxon>
    </lineage>
</organism>
<evidence type="ECO:0000313" key="1">
    <source>
        <dbReference type="EMBL" id="MBL0719850.1"/>
    </source>
</evidence>
<reference evidence="1 2" key="1">
    <citation type="submission" date="2021-01" db="EMBL/GenBank/DDBJ databases">
        <title>Piscinibacter sp. Jin2 Genome sequencing and assembly.</title>
        <authorList>
            <person name="Kim I."/>
        </authorList>
    </citation>
    <scope>NUCLEOTIDE SEQUENCE [LARGE SCALE GENOMIC DNA]</scope>
    <source>
        <strain evidence="1 2">Jin2</strain>
    </source>
</reference>
<proteinExistence type="predicted"/>
<dbReference type="AlphaFoldDB" id="A0A9X1BNF9"/>
<dbReference type="Proteomes" id="UP000643207">
    <property type="component" value="Unassembled WGS sequence"/>
</dbReference>
<accession>A0A9X1BNF9</accession>
<evidence type="ECO:0000313" key="2">
    <source>
        <dbReference type="Proteomes" id="UP000643207"/>
    </source>
</evidence>
<gene>
    <name evidence="1" type="ORF">JI742_08105</name>
</gene>
<protein>
    <submittedName>
        <fullName evidence="1">Uncharacterized protein</fullName>
    </submittedName>
</protein>
<keyword evidence="2" id="KW-1185">Reference proteome</keyword>